<evidence type="ECO:0000313" key="4">
    <source>
        <dbReference type="Proteomes" id="UP000775547"/>
    </source>
</evidence>
<dbReference type="Proteomes" id="UP000775547">
    <property type="component" value="Unassembled WGS sequence"/>
</dbReference>
<proteinExistence type="predicted"/>
<evidence type="ECO:0000259" key="2">
    <source>
        <dbReference type="PROSITE" id="PS50040"/>
    </source>
</evidence>
<name>A0A9P7FNW2_9AGAR</name>
<dbReference type="AlphaFoldDB" id="A0A9P7FNW2"/>
<gene>
    <name evidence="3" type="ORF">DXG03_007362</name>
</gene>
<feature type="domain" description="EF-1-gamma C-terminal" evidence="2">
    <location>
        <begin position="1"/>
        <end position="88"/>
    </location>
</feature>
<dbReference type="GO" id="GO:0005737">
    <property type="term" value="C:cytoplasm"/>
    <property type="evidence" value="ECO:0007669"/>
    <property type="project" value="TreeGrafter"/>
</dbReference>
<dbReference type="GO" id="GO:0005634">
    <property type="term" value="C:nucleus"/>
    <property type="evidence" value="ECO:0007669"/>
    <property type="project" value="TreeGrafter"/>
</dbReference>
<reference evidence="3" key="1">
    <citation type="submission" date="2020-07" db="EMBL/GenBank/DDBJ databases">
        <authorList>
            <person name="Nieuwenhuis M."/>
            <person name="Van De Peppel L.J.J."/>
        </authorList>
    </citation>
    <scope>NUCLEOTIDE SEQUENCE</scope>
    <source>
        <strain evidence="3">AP01</strain>
        <tissue evidence="3">Mycelium</tissue>
    </source>
</reference>
<keyword evidence="1" id="KW-0251">Elongation factor</keyword>
<dbReference type="OrthoDB" id="249703at2759"/>
<comment type="caution">
    <text evidence="3">The sequence shown here is derived from an EMBL/GenBank/DDBJ whole genome shotgun (WGS) entry which is preliminary data.</text>
</comment>
<dbReference type="PROSITE" id="PS50040">
    <property type="entry name" value="EF1G_C"/>
    <property type="match status" value="1"/>
</dbReference>
<evidence type="ECO:0000256" key="1">
    <source>
        <dbReference type="PROSITE-ProRule" id="PRU00519"/>
    </source>
</evidence>
<dbReference type="Pfam" id="PF00647">
    <property type="entry name" value="EF1G"/>
    <property type="match status" value="1"/>
</dbReference>
<evidence type="ECO:0000313" key="3">
    <source>
        <dbReference type="EMBL" id="KAG5633453.1"/>
    </source>
</evidence>
<accession>A0A9P7FNW2</accession>
<dbReference type="GO" id="GO:0003746">
    <property type="term" value="F:translation elongation factor activity"/>
    <property type="evidence" value="ECO:0007669"/>
    <property type="project" value="UniProtKB-UniRule"/>
</dbReference>
<dbReference type="Gene3D" id="3.30.70.1010">
    <property type="entry name" value="Translation elongation factor EF1B, gamma chain, conserved domain"/>
    <property type="match status" value="1"/>
</dbReference>
<keyword evidence="1" id="KW-0648">Protein biosynthesis</keyword>
<dbReference type="EMBL" id="JABCKV010005316">
    <property type="protein sequence ID" value="KAG5633453.1"/>
    <property type="molecule type" value="Genomic_DNA"/>
</dbReference>
<feature type="non-terminal residue" evidence="3">
    <location>
        <position position="88"/>
    </location>
</feature>
<dbReference type="SMART" id="SM01183">
    <property type="entry name" value="EF1G"/>
    <property type="match status" value="1"/>
</dbReference>
<organism evidence="3 4">
    <name type="scientific">Asterophora parasitica</name>
    <dbReference type="NCBI Taxonomy" id="117018"/>
    <lineage>
        <taxon>Eukaryota</taxon>
        <taxon>Fungi</taxon>
        <taxon>Dikarya</taxon>
        <taxon>Basidiomycota</taxon>
        <taxon>Agaricomycotina</taxon>
        <taxon>Agaricomycetes</taxon>
        <taxon>Agaricomycetidae</taxon>
        <taxon>Agaricales</taxon>
        <taxon>Tricholomatineae</taxon>
        <taxon>Lyophyllaceae</taxon>
        <taxon>Asterophora</taxon>
    </lineage>
</organism>
<keyword evidence="4" id="KW-1185">Reference proteome</keyword>
<dbReference type="PANTHER" id="PTHR43986">
    <property type="entry name" value="ELONGATION FACTOR 1-GAMMA"/>
    <property type="match status" value="1"/>
</dbReference>
<dbReference type="InterPro" id="IPR050802">
    <property type="entry name" value="EF-GSTs"/>
</dbReference>
<dbReference type="InterPro" id="IPR001662">
    <property type="entry name" value="EF1B_G_C"/>
</dbReference>
<protein>
    <recommendedName>
        <fullName evidence="2">EF-1-gamma C-terminal domain-containing protein</fullName>
    </recommendedName>
</protein>
<reference evidence="3" key="2">
    <citation type="submission" date="2021-10" db="EMBL/GenBank/DDBJ databases">
        <title>Phylogenomics reveals ancestral predisposition of the termite-cultivated fungus Termitomyces towards a domesticated lifestyle.</title>
        <authorList>
            <person name="Auxier B."/>
            <person name="Grum-Grzhimaylo A."/>
            <person name="Cardenas M.E."/>
            <person name="Lodge J.D."/>
            <person name="Laessoe T."/>
            <person name="Pedersen O."/>
            <person name="Smith M.E."/>
            <person name="Kuyper T.W."/>
            <person name="Franco-Molano E.A."/>
            <person name="Baroni T.J."/>
            <person name="Aanen D.K."/>
        </authorList>
    </citation>
    <scope>NUCLEOTIDE SEQUENCE</scope>
    <source>
        <strain evidence="3">AP01</strain>
        <tissue evidence="3">Mycelium</tissue>
    </source>
</reference>
<dbReference type="InterPro" id="IPR036433">
    <property type="entry name" value="EF1B_G_C_sf"/>
</dbReference>
<dbReference type="PANTHER" id="PTHR43986:SF1">
    <property type="entry name" value="ELONGATION FACTOR 1-GAMMA"/>
    <property type="match status" value="1"/>
</dbReference>
<dbReference type="SUPFAM" id="SSF89942">
    <property type="entry name" value="eEF1-gamma domain"/>
    <property type="match status" value="1"/>
</dbReference>
<sequence length="88" mass="9680">MSANQITGFFNRLEGSRKYLFSSAGVLGETNNSVITGAVILRGQDFQPVVSVAPDWESYAFTKLDLDNAADKEFFEGVLAWDLELDGK</sequence>